<accession>A0A4Y7WJN0</accession>
<evidence type="ECO:0000256" key="1">
    <source>
        <dbReference type="SAM" id="Phobius"/>
    </source>
</evidence>
<keyword evidence="1" id="KW-1133">Transmembrane helix</keyword>
<dbReference type="NCBIfam" id="TIGR01167">
    <property type="entry name" value="LPXTG_anchor"/>
    <property type="match status" value="1"/>
</dbReference>
<evidence type="ECO:0000313" key="2">
    <source>
        <dbReference type="EMBL" id="TES48487.1"/>
    </source>
</evidence>
<organism evidence="2 3">
    <name type="scientific">Shouchella lehensis</name>
    <dbReference type="NCBI Taxonomy" id="300825"/>
    <lineage>
        <taxon>Bacteria</taxon>
        <taxon>Bacillati</taxon>
        <taxon>Bacillota</taxon>
        <taxon>Bacilli</taxon>
        <taxon>Bacillales</taxon>
        <taxon>Bacillaceae</taxon>
        <taxon>Shouchella</taxon>
    </lineage>
</organism>
<evidence type="ECO:0000313" key="3">
    <source>
        <dbReference type="Proteomes" id="UP000298210"/>
    </source>
</evidence>
<feature type="transmembrane region" description="Helical" evidence="1">
    <location>
        <begin position="85"/>
        <end position="106"/>
    </location>
</feature>
<reference evidence="2 3" key="1">
    <citation type="submission" date="2019-03" db="EMBL/GenBank/DDBJ databases">
        <authorList>
            <person name="Liu G."/>
        </authorList>
    </citation>
    <scope>NUCLEOTIDE SEQUENCE [LARGE SCALE GENOMIC DNA]</scope>
    <source>
        <strain evidence="2 3">DSM 19099</strain>
    </source>
</reference>
<dbReference type="AlphaFoldDB" id="A0A4Y7WJN0"/>
<dbReference type="Proteomes" id="UP000298210">
    <property type="component" value="Unassembled WGS sequence"/>
</dbReference>
<sequence>MYLPMNNFRHLFLKGGDDVKRNASLILTGLLICIVFLFTPSLTIANTETDAGVGFFGEYPEQPIEEGNELPILDVLPQTGDQTPLLSLLSGVVCLLLAFVLIKHVYKQTYHIRNEETK</sequence>
<name>A0A4Y7WJN0_9BACI</name>
<gene>
    <name evidence="2" type="ORF">E2L03_15380</name>
</gene>
<protein>
    <submittedName>
        <fullName evidence="2">LPXTG cell wall anchor domain-containing protein</fullName>
    </submittedName>
</protein>
<feature type="transmembrane region" description="Helical" evidence="1">
    <location>
        <begin position="21"/>
        <end position="39"/>
    </location>
</feature>
<proteinExistence type="predicted"/>
<dbReference type="EMBL" id="SNUX01000003">
    <property type="protein sequence ID" value="TES48487.1"/>
    <property type="molecule type" value="Genomic_DNA"/>
</dbReference>
<keyword evidence="1" id="KW-0812">Transmembrane</keyword>
<comment type="caution">
    <text evidence="2">The sequence shown here is derived from an EMBL/GenBank/DDBJ whole genome shotgun (WGS) entry which is preliminary data.</text>
</comment>
<keyword evidence="1" id="KW-0472">Membrane</keyword>